<reference evidence="3 4" key="1">
    <citation type="submission" date="2020-02" db="EMBL/GenBank/DDBJ databases">
        <authorList>
            <person name="Zheng R.K."/>
            <person name="Sun C.M."/>
        </authorList>
    </citation>
    <scope>NUCLEOTIDE SEQUENCE [LARGE SCALE GENOMIC DNA]</scope>
    <source>
        <strain evidence="4">rifampicinis</strain>
    </source>
</reference>
<feature type="transmembrane region" description="Helical" evidence="1">
    <location>
        <begin position="109"/>
        <end position="131"/>
    </location>
</feature>
<dbReference type="GO" id="GO:0080120">
    <property type="term" value="P:CAAX-box protein maturation"/>
    <property type="evidence" value="ECO:0007669"/>
    <property type="project" value="UniProtKB-ARBA"/>
</dbReference>
<accession>A0A7S8IDQ1</accession>
<keyword evidence="4" id="KW-1185">Reference proteome</keyword>
<dbReference type="AlphaFoldDB" id="A0A7S8IDQ1"/>
<evidence type="ECO:0000313" key="3">
    <source>
        <dbReference type="EMBL" id="QPC82860.1"/>
    </source>
</evidence>
<sequence length="306" mass="33638">MENIASHAQRRTSETLVAVWLLMLTASILPDILFNEFLTLSLPNLLWIKLGLLLLAIGGSFIWDVLKPTRFFTIFLVLLLLIESLRAMILESPDWQGYFGGSSPTFTEWMLGNQLLRVGAALLMIGMLFIWRGKSGLVYVKPGRLHAEVQPIPLLGIKAGEITWARFGWLAALAIGAGTAVFLFANGTLQADALTDLLPLMPFDLLFAAMNAFAEEVSYRAVLLAPLKAVVSPHQAVVLTALFFGIAHFYGVPYGVLGVVMATILGWLLSKSMIETEGIFWPWVIHFVQDVLIFSFMALGFVVPGG</sequence>
<dbReference type="GO" id="GO:0006508">
    <property type="term" value="P:proteolysis"/>
    <property type="evidence" value="ECO:0007669"/>
    <property type="project" value="UniProtKB-KW"/>
</dbReference>
<keyword evidence="1" id="KW-0812">Transmembrane</keyword>
<keyword evidence="3" id="KW-0482">Metalloprotease</keyword>
<feature type="transmembrane region" description="Helical" evidence="1">
    <location>
        <begin position="16"/>
        <end position="34"/>
    </location>
</feature>
<dbReference type="InterPro" id="IPR003675">
    <property type="entry name" value="Rce1/LyrA-like_dom"/>
</dbReference>
<feature type="transmembrane region" description="Helical" evidence="1">
    <location>
        <begin position="167"/>
        <end position="185"/>
    </location>
</feature>
<evidence type="ECO:0000259" key="2">
    <source>
        <dbReference type="Pfam" id="PF02517"/>
    </source>
</evidence>
<name>A0A7S8IDQ1_9CHLR</name>
<feature type="domain" description="CAAX prenyl protease 2/Lysostaphin resistance protein A-like" evidence="2">
    <location>
        <begin position="203"/>
        <end position="291"/>
    </location>
</feature>
<protein>
    <submittedName>
        <fullName evidence="3">CPBP family intramembrane metalloprotease</fullName>
    </submittedName>
</protein>
<keyword evidence="3" id="KW-0645">Protease</keyword>
<dbReference type="GO" id="GO:0004175">
    <property type="term" value="F:endopeptidase activity"/>
    <property type="evidence" value="ECO:0007669"/>
    <property type="project" value="UniProtKB-ARBA"/>
</dbReference>
<proteinExistence type="predicted"/>
<dbReference type="Proteomes" id="UP000594468">
    <property type="component" value="Chromosome"/>
</dbReference>
<dbReference type="RefSeq" id="WP_195170929.1">
    <property type="nucleotide sequence ID" value="NZ_CP062983.1"/>
</dbReference>
<evidence type="ECO:0000313" key="4">
    <source>
        <dbReference type="Proteomes" id="UP000594468"/>
    </source>
</evidence>
<keyword evidence="3" id="KW-0378">Hydrolase</keyword>
<dbReference type="GO" id="GO:0008237">
    <property type="term" value="F:metallopeptidase activity"/>
    <property type="evidence" value="ECO:0007669"/>
    <property type="project" value="UniProtKB-KW"/>
</dbReference>
<feature type="transmembrane region" description="Helical" evidence="1">
    <location>
        <begin position="71"/>
        <end position="89"/>
    </location>
</feature>
<feature type="transmembrane region" description="Helical" evidence="1">
    <location>
        <begin position="46"/>
        <end position="66"/>
    </location>
</feature>
<organism evidence="3 4">
    <name type="scientific">Phototrophicus methaneseepsis</name>
    <dbReference type="NCBI Taxonomy" id="2710758"/>
    <lineage>
        <taxon>Bacteria</taxon>
        <taxon>Bacillati</taxon>
        <taxon>Chloroflexota</taxon>
        <taxon>Candidatus Thermofontia</taxon>
        <taxon>Phototrophicales</taxon>
        <taxon>Phototrophicaceae</taxon>
        <taxon>Phototrophicus</taxon>
    </lineage>
</organism>
<dbReference type="KEGG" id="pmet:G4Y79_00350"/>
<gene>
    <name evidence="3" type="ORF">G4Y79_00350</name>
</gene>
<dbReference type="Pfam" id="PF02517">
    <property type="entry name" value="Rce1-like"/>
    <property type="match status" value="1"/>
</dbReference>
<keyword evidence="1" id="KW-0472">Membrane</keyword>
<evidence type="ECO:0000256" key="1">
    <source>
        <dbReference type="SAM" id="Phobius"/>
    </source>
</evidence>
<keyword evidence="1" id="KW-1133">Transmembrane helix</keyword>
<feature type="transmembrane region" description="Helical" evidence="1">
    <location>
        <begin position="252"/>
        <end position="269"/>
    </location>
</feature>
<feature type="transmembrane region" description="Helical" evidence="1">
    <location>
        <begin position="281"/>
        <end position="303"/>
    </location>
</feature>
<dbReference type="EMBL" id="CP062983">
    <property type="protein sequence ID" value="QPC82860.1"/>
    <property type="molecule type" value="Genomic_DNA"/>
</dbReference>